<keyword evidence="2" id="KW-0472">Membrane</keyword>
<protein>
    <submittedName>
        <fullName evidence="3">Oidioi.mRNA.OKI2018_I69.PAR.g11802.t3.cds</fullName>
    </submittedName>
</protein>
<name>A0ABN7RXE9_OIKDI</name>
<feature type="region of interest" description="Disordered" evidence="1">
    <location>
        <begin position="1"/>
        <end position="27"/>
    </location>
</feature>
<feature type="compositionally biased region" description="Low complexity" evidence="1">
    <location>
        <begin position="14"/>
        <end position="27"/>
    </location>
</feature>
<sequence>MPISRSNTRRQSMRRMSSFSQSSGRFANSSLKRRPLRKDPTFFGFVAKCFWIMMFIGVTFISFDKLSKLLIQIF</sequence>
<proteinExistence type="predicted"/>
<evidence type="ECO:0000256" key="2">
    <source>
        <dbReference type="SAM" id="Phobius"/>
    </source>
</evidence>
<reference evidence="3 4" key="1">
    <citation type="submission" date="2021-04" db="EMBL/GenBank/DDBJ databases">
        <authorList>
            <person name="Bliznina A."/>
        </authorList>
    </citation>
    <scope>NUCLEOTIDE SEQUENCE [LARGE SCALE GENOMIC DNA]</scope>
</reference>
<accession>A0ABN7RXE9</accession>
<keyword evidence="2" id="KW-0812">Transmembrane</keyword>
<evidence type="ECO:0000313" key="4">
    <source>
        <dbReference type="Proteomes" id="UP001158576"/>
    </source>
</evidence>
<evidence type="ECO:0000313" key="3">
    <source>
        <dbReference type="EMBL" id="CAG5088303.1"/>
    </source>
</evidence>
<dbReference type="Proteomes" id="UP001158576">
    <property type="component" value="Chromosome PAR"/>
</dbReference>
<feature type="transmembrane region" description="Helical" evidence="2">
    <location>
        <begin position="42"/>
        <end position="63"/>
    </location>
</feature>
<keyword evidence="2" id="KW-1133">Transmembrane helix</keyword>
<keyword evidence="4" id="KW-1185">Reference proteome</keyword>
<gene>
    <name evidence="3" type="ORF">OKIOD_LOCUS3360</name>
</gene>
<organism evidence="3 4">
    <name type="scientific">Oikopleura dioica</name>
    <name type="common">Tunicate</name>
    <dbReference type="NCBI Taxonomy" id="34765"/>
    <lineage>
        <taxon>Eukaryota</taxon>
        <taxon>Metazoa</taxon>
        <taxon>Chordata</taxon>
        <taxon>Tunicata</taxon>
        <taxon>Appendicularia</taxon>
        <taxon>Copelata</taxon>
        <taxon>Oikopleuridae</taxon>
        <taxon>Oikopleura</taxon>
    </lineage>
</organism>
<dbReference type="EMBL" id="OU015568">
    <property type="protein sequence ID" value="CAG5088303.1"/>
    <property type="molecule type" value="Genomic_DNA"/>
</dbReference>
<evidence type="ECO:0000256" key="1">
    <source>
        <dbReference type="SAM" id="MobiDB-lite"/>
    </source>
</evidence>